<keyword evidence="2" id="KW-1185">Reference proteome</keyword>
<dbReference type="RefSeq" id="WP_124926678.1">
    <property type="nucleotide sequence ID" value="NZ_BMOH01000002.1"/>
</dbReference>
<dbReference type="Proteomes" id="UP000267535">
    <property type="component" value="Unassembled WGS sequence"/>
</dbReference>
<protein>
    <submittedName>
        <fullName evidence="1">Uncharacterized protein</fullName>
    </submittedName>
</protein>
<comment type="caution">
    <text evidence="1">The sequence shown here is derived from an EMBL/GenBank/DDBJ whole genome shotgun (WGS) entry which is preliminary data.</text>
</comment>
<sequence>MRRIFLLVCFTLFLGGCNSELYSPQLGVSVEGDYAVVITLLAVINNRSGEGPRPLRLPYKAKPGYQGQKSSVRWLGVLNLKDQAMPSAIPVSWYLIDPVTGAPLSDKTYSQTLDMQEVLATPMGKQLQQGKELLIELVFRGDHFRTRLTTRDTLDPIWIN</sequence>
<proteinExistence type="predicted"/>
<dbReference type="PROSITE" id="PS51257">
    <property type="entry name" value="PROKAR_LIPOPROTEIN"/>
    <property type="match status" value="1"/>
</dbReference>
<gene>
    <name evidence="1" type="ORF">EHS89_13480</name>
</gene>
<evidence type="ECO:0000313" key="1">
    <source>
        <dbReference type="EMBL" id="RRC98617.1"/>
    </source>
</evidence>
<accession>A0A3P1SNB5</accession>
<organism evidence="1 2">
    <name type="scientific">Amphritea balenae</name>
    <dbReference type="NCBI Taxonomy" id="452629"/>
    <lineage>
        <taxon>Bacteria</taxon>
        <taxon>Pseudomonadati</taxon>
        <taxon>Pseudomonadota</taxon>
        <taxon>Gammaproteobacteria</taxon>
        <taxon>Oceanospirillales</taxon>
        <taxon>Oceanospirillaceae</taxon>
        <taxon>Amphritea</taxon>
    </lineage>
</organism>
<dbReference type="EMBL" id="RQXV01000007">
    <property type="protein sequence ID" value="RRC98617.1"/>
    <property type="molecule type" value="Genomic_DNA"/>
</dbReference>
<dbReference type="AlphaFoldDB" id="A0A3P1SNB5"/>
<reference evidence="1 2" key="1">
    <citation type="submission" date="2018-11" db="EMBL/GenBank/DDBJ databases">
        <title>The draft genome sequence of Amphritea balenae JAMM 1525T.</title>
        <authorList>
            <person name="Fang Z."/>
            <person name="Zhang Y."/>
            <person name="Han X."/>
        </authorList>
    </citation>
    <scope>NUCLEOTIDE SEQUENCE [LARGE SCALE GENOMIC DNA]</scope>
    <source>
        <strain evidence="1 2">JAMM 1525</strain>
    </source>
</reference>
<name>A0A3P1SNB5_9GAMM</name>
<evidence type="ECO:0000313" key="2">
    <source>
        <dbReference type="Proteomes" id="UP000267535"/>
    </source>
</evidence>